<evidence type="ECO:0000313" key="5">
    <source>
        <dbReference type="EMBL" id="KAF6032579.1"/>
    </source>
</evidence>
<evidence type="ECO:0000259" key="4">
    <source>
        <dbReference type="PROSITE" id="PS50850"/>
    </source>
</evidence>
<dbReference type="PANTHER" id="PTHR11360:SF286">
    <property type="entry name" value="GH22266P"/>
    <property type="match status" value="1"/>
</dbReference>
<keyword evidence="6" id="KW-1185">Reference proteome</keyword>
<feature type="transmembrane region" description="Helical" evidence="3">
    <location>
        <begin position="147"/>
        <end position="171"/>
    </location>
</feature>
<dbReference type="Proteomes" id="UP000593567">
    <property type="component" value="Unassembled WGS sequence"/>
</dbReference>
<keyword evidence="3" id="KW-0812">Transmembrane</keyword>
<feature type="transmembrane region" description="Helical" evidence="3">
    <location>
        <begin position="209"/>
        <end position="228"/>
    </location>
</feature>
<dbReference type="GO" id="GO:0008028">
    <property type="term" value="F:monocarboxylic acid transmembrane transporter activity"/>
    <property type="evidence" value="ECO:0007669"/>
    <property type="project" value="TreeGrafter"/>
</dbReference>
<protein>
    <recommendedName>
        <fullName evidence="4">Major facilitator superfamily (MFS) profile domain-containing protein</fullName>
    </recommendedName>
</protein>
<reference evidence="5" key="1">
    <citation type="submission" date="2020-06" db="EMBL/GenBank/DDBJ databases">
        <title>Draft genome of Bugula neritina, a colonial animal packing powerful symbionts and potential medicines.</title>
        <authorList>
            <person name="Rayko M."/>
        </authorList>
    </citation>
    <scope>NUCLEOTIDE SEQUENCE [LARGE SCALE GENOMIC DNA]</scope>
    <source>
        <strain evidence="5">Kwan_BN1</strain>
    </source>
</reference>
<dbReference type="InterPro" id="IPR020846">
    <property type="entry name" value="MFS_dom"/>
</dbReference>
<feature type="region of interest" description="Disordered" evidence="2">
    <location>
        <begin position="258"/>
        <end position="285"/>
    </location>
</feature>
<proteinExistence type="predicted"/>
<evidence type="ECO:0000256" key="1">
    <source>
        <dbReference type="ARBA" id="ARBA00004141"/>
    </source>
</evidence>
<feature type="transmembrane region" description="Helical" evidence="3">
    <location>
        <begin position="53"/>
        <end position="77"/>
    </location>
</feature>
<dbReference type="AlphaFoldDB" id="A0A7J7K1S5"/>
<dbReference type="SUPFAM" id="SSF103473">
    <property type="entry name" value="MFS general substrate transporter"/>
    <property type="match status" value="1"/>
</dbReference>
<feature type="transmembrane region" description="Helical" evidence="3">
    <location>
        <begin position="409"/>
        <end position="432"/>
    </location>
</feature>
<dbReference type="PROSITE" id="PS50850">
    <property type="entry name" value="MFS"/>
    <property type="match status" value="1"/>
</dbReference>
<gene>
    <name evidence="5" type="ORF">EB796_009180</name>
</gene>
<feature type="transmembrane region" description="Helical" evidence="3">
    <location>
        <begin position="566"/>
        <end position="587"/>
    </location>
</feature>
<evidence type="ECO:0000256" key="2">
    <source>
        <dbReference type="SAM" id="MobiDB-lite"/>
    </source>
</evidence>
<feature type="transmembrane region" description="Helical" evidence="3">
    <location>
        <begin position="178"/>
        <end position="197"/>
    </location>
</feature>
<dbReference type="InterPro" id="IPR011701">
    <property type="entry name" value="MFS"/>
</dbReference>
<organism evidence="5 6">
    <name type="scientific">Bugula neritina</name>
    <name type="common">Brown bryozoan</name>
    <name type="synonym">Sertularia neritina</name>
    <dbReference type="NCBI Taxonomy" id="10212"/>
    <lineage>
        <taxon>Eukaryota</taxon>
        <taxon>Metazoa</taxon>
        <taxon>Spiralia</taxon>
        <taxon>Lophotrochozoa</taxon>
        <taxon>Bryozoa</taxon>
        <taxon>Gymnolaemata</taxon>
        <taxon>Cheilostomatida</taxon>
        <taxon>Flustrina</taxon>
        <taxon>Buguloidea</taxon>
        <taxon>Bugulidae</taxon>
        <taxon>Bugula</taxon>
    </lineage>
</organism>
<dbReference type="Pfam" id="PF07690">
    <property type="entry name" value="MFS_1"/>
    <property type="match status" value="2"/>
</dbReference>
<dbReference type="InterPro" id="IPR050327">
    <property type="entry name" value="Proton-linked_MCT"/>
</dbReference>
<feature type="domain" description="Major facilitator superfamily (MFS) profile" evidence="4">
    <location>
        <begin position="51"/>
        <end position="590"/>
    </location>
</feature>
<feature type="transmembrane region" description="Helical" evidence="3">
    <location>
        <begin position="83"/>
        <end position="104"/>
    </location>
</feature>
<comment type="caution">
    <text evidence="5">The sequence shown here is derived from an EMBL/GenBank/DDBJ whole genome shotgun (WGS) entry which is preliminary data.</text>
</comment>
<feature type="transmembrane region" description="Helical" evidence="3">
    <location>
        <begin position="476"/>
        <end position="495"/>
    </location>
</feature>
<dbReference type="OrthoDB" id="6509908at2759"/>
<feature type="transmembrane region" description="Helical" evidence="3">
    <location>
        <begin position="444"/>
        <end position="469"/>
    </location>
</feature>
<dbReference type="GO" id="GO:0016020">
    <property type="term" value="C:membrane"/>
    <property type="evidence" value="ECO:0007669"/>
    <property type="project" value="UniProtKB-SubCell"/>
</dbReference>
<keyword evidence="3" id="KW-1133">Transmembrane helix</keyword>
<feature type="transmembrane region" description="Helical" evidence="3">
    <location>
        <begin position="535"/>
        <end position="554"/>
    </location>
</feature>
<dbReference type="CDD" id="cd17352">
    <property type="entry name" value="MFS_MCT_SLC16"/>
    <property type="match status" value="1"/>
</dbReference>
<keyword evidence="3" id="KW-0472">Membrane</keyword>
<dbReference type="PANTHER" id="PTHR11360">
    <property type="entry name" value="MONOCARBOXYLATE TRANSPORTER"/>
    <property type="match status" value="1"/>
</dbReference>
<dbReference type="EMBL" id="VXIV02001497">
    <property type="protein sequence ID" value="KAF6032579.1"/>
    <property type="molecule type" value="Genomic_DNA"/>
</dbReference>
<evidence type="ECO:0000313" key="6">
    <source>
        <dbReference type="Proteomes" id="UP000593567"/>
    </source>
</evidence>
<name>A0A7J7K1S5_BUGNE</name>
<sequence>MELKEKLSSQRDCCNCSTEEVELTEPLSESSNSLSIPETDCAEGLAPDGGWGWVVCLASFLCNVIVDGIAFSFGVILQEYATYFNSSVSSISLANSLYLGIHAIEGPIVGALINKYGCRAVAITGGVIGTLPFILSTFSPSVIVFQVTYGVLGGIAFGMIYLPTIVGVGLYFRRKRAIATGISVAGTGFGAIIFAPFTEYLLENLGWKGAHIVFAGLMLQCCVFGSLMRPLTARSKGLKASSSTSTLTEQKCLLHNTSEDSSVSGAEGNVILPQHGEGSTSLGREVKRESRTKLWVHHLDKTIHSAMELTTHRKSLTESSRLHASAFVTHTTSTTMETVPDVLRPLYAKDIFYSGSVYNLSADQYFSDSIPSSTNRGYQSCLRKLPKPIAEVLIEMTDPCVLKHHGMQILCAANLFFMIGFYIPVVLITNRARQPQYSIDKEKAALLVSIMGICNTVGRLLFGVLFVLFPKLPALQFNNACMVFTSLSVLCIPLTDTYIKMAVVIALYGLFSGAFISLVPIIICELIGVQKLTNGFGLICMIRGVTIVFGPPLGGWLFDKTGNYDATFYMAGASMLIGACLSLLLHLNNFRY</sequence>
<dbReference type="Gene3D" id="1.20.1250.20">
    <property type="entry name" value="MFS general substrate transporter like domains"/>
    <property type="match status" value="2"/>
</dbReference>
<accession>A0A7J7K1S5</accession>
<feature type="transmembrane region" description="Helical" evidence="3">
    <location>
        <begin position="116"/>
        <end position="135"/>
    </location>
</feature>
<comment type="subcellular location">
    <subcellularLocation>
        <location evidence="1">Membrane</location>
        <topology evidence="1">Multi-pass membrane protein</topology>
    </subcellularLocation>
</comment>
<dbReference type="InterPro" id="IPR036259">
    <property type="entry name" value="MFS_trans_sf"/>
</dbReference>
<evidence type="ECO:0000256" key="3">
    <source>
        <dbReference type="SAM" id="Phobius"/>
    </source>
</evidence>
<feature type="transmembrane region" description="Helical" evidence="3">
    <location>
        <begin position="501"/>
        <end position="523"/>
    </location>
</feature>